<dbReference type="EMBL" id="JASTZU010000048">
    <property type="protein sequence ID" value="MDL4841785.1"/>
    <property type="molecule type" value="Genomic_DNA"/>
</dbReference>
<sequence>MTRINTKSKMISNQIENASTTAEEFAASTEEISAAGQEQLASTEVIAQSSKNLNNLASELYAEINKLKV</sequence>
<dbReference type="Proteomes" id="UP001235343">
    <property type="component" value="Unassembled WGS sequence"/>
</dbReference>
<dbReference type="Gene3D" id="1.10.287.950">
    <property type="entry name" value="Methyl-accepting chemotaxis protein"/>
    <property type="match status" value="1"/>
</dbReference>
<name>A0ABT7L7E9_9BACI</name>
<accession>A0ABT7L7E9</accession>
<protein>
    <recommendedName>
        <fullName evidence="3">Methyl-accepting chemotaxis protein</fullName>
    </recommendedName>
</protein>
<dbReference type="RefSeq" id="WP_285933067.1">
    <property type="nucleotide sequence ID" value="NZ_JASTZU010000048.1"/>
</dbReference>
<keyword evidence="2" id="KW-1185">Reference proteome</keyword>
<gene>
    <name evidence="1" type="ORF">QQS35_15195</name>
</gene>
<reference evidence="1 2" key="1">
    <citation type="submission" date="2023-06" db="EMBL/GenBank/DDBJ databases">
        <title>Aquibacillus rhizosphaerae LR5S19.</title>
        <authorList>
            <person name="Sun J.-Q."/>
        </authorList>
    </citation>
    <scope>NUCLEOTIDE SEQUENCE [LARGE SCALE GENOMIC DNA]</scope>
    <source>
        <strain evidence="1 2">LR5S19</strain>
    </source>
</reference>
<evidence type="ECO:0000313" key="2">
    <source>
        <dbReference type="Proteomes" id="UP001235343"/>
    </source>
</evidence>
<evidence type="ECO:0008006" key="3">
    <source>
        <dbReference type="Google" id="ProtNLM"/>
    </source>
</evidence>
<comment type="caution">
    <text evidence="1">The sequence shown here is derived from an EMBL/GenBank/DDBJ whole genome shotgun (WGS) entry which is preliminary data.</text>
</comment>
<evidence type="ECO:0000313" key="1">
    <source>
        <dbReference type="EMBL" id="MDL4841785.1"/>
    </source>
</evidence>
<proteinExistence type="predicted"/>
<dbReference type="SUPFAM" id="SSF58104">
    <property type="entry name" value="Methyl-accepting chemotaxis protein (MCP) signaling domain"/>
    <property type="match status" value="1"/>
</dbReference>
<organism evidence="1 2">
    <name type="scientific">Aquibacillus rhizosphaerae</name>
    <dbReference type="NCBI Taxonomy" id="3051431"/>
    <lineage>
        <taxon>Bacteria</taxon>
        <taxon>Bacillati</taxon>
        <taxon>Bacillota</taxon>
        <taxon>Bacilli</taxon>
        <taxon>Bacillales</taxon>
        <taxon>Bacillaceae</taxon>
        <taxon>Aquibacillus</taxon>
    </lineage>
</organism>